<dbReference type="Proteomes" id="UP000190675">
    <property type="component" value="Chromosome I"/>
</dbReference>
<evidence type="ECO:0000313" key="3">
    <source>
        <dbReference type="Proteomes" id="UP000190675"/>
    </source>
</evidence>
<accession>A0A1M5SUC0</accession>
<dbReference type="SUPFAM" id="SSF56281">
    <property type="entry name" value="Metallo-hydrolase/oxidoreductase"/>
    <property type="match status" value="1"/>
</dbReference>
<feature type="region of interest" description="Disordered" evidence="1">
    <location>
        <begin position="301"/>
        <end position="321"/>
    </location>
</feature>
<evidence type="ECO:0000256" key="1">
    <source>
        <dbReference type="SAM" id="MobiDB-lite"/>
    </source>
</evidence>
<dbReference type="AlphaFoldDB" id="A0A1M5SUC0"/>
<dbReference type="Gene3D" id="3.60.15.10">
    <property type="entry name" value="Ribonuclease Z/Hydroxyacylglutathione hydrolase-like"/>
    <property type="match status" value="1"/>
</dbReference>
<gene>
    <name evidence="2" type="ORF">SAMN05444169_7376</name>
</gene>
<sequence length="376" mass="41881">MTAKITFFPLGNADTTRIDLANGQTVLVDCANMRCADDDTDCRCDLPVLLRQALKDTNRDDYDVVCFSHLDTDHVKGATDFFWFRHASKYQGGDRIKMNEMWVPAAVITEDGLDGDARVIRQEARYRLEKGEGIKVFSRPARLHDFLADRGLTVADRAHCIVDAGQLVPGFSKAGGAKAEFFVHSPFAWRVNDREVEDRNQDSIVFQVTFDEGGNETYAIFGSDVDYDTLSKIVQTTKKHGREDRLLWDILKLFRHCSYLSLGPDRGADETIAVPDVKWLFETQSRDGCIVVSPSYPIPAKGTTEDKDVQPPHRQAANHHRRVVDDKAGDFKVTMESPNTASPKPLEVEITSRGTRLSVVAPTMIGTITSTAARAG</sequence>
<evidence type="ECO:0008006" key="4">
    <source>
        <dbReference type="Google" id="ProtNLM"/>
    </source>
</evidence>
<proteinExistence type="predicted"/>
<dbReference type="OrthoDB" id="9768813at2"/>
<protein>
    <recommendedName>
        <fullName evidence="4">Metal-dependent hydrolase, beta-lactamase superfamily II</fullName>
    </recommendedName>
</protein>
<name>A0A1M5SUC0_9BRAD</name>
<dbReference type="RefSeq" id="WP_079570494.1">
    <property type="nucleotide sequence ID" value="NZ_LT670818.1"/>
</dbReference>
<reference evidence="2 3" key="1">
    <citation type="submission" date="2016-11" db="EMBL/GenBank/DDBJ databases">
        <authorList>
            <person name="Jaros S."/>
            <person name="Januszkiewicz K."/>
            <person name="Wedrychowicz H."/>
        </authorList>
    </citation>
    <scope>NUCLEOTIDE SEQUENCE [LARGE SCALE GENOMIC DNA]</scope>
    <source>
        <strain evidence="2 3">GAS242</strain>
    </source>
</reference>
<evidence type="ECO:0000313" key="2">
    <source>
        <dbReference type="EMBL" id="SHH42067.1"/>
    </source>
</evidence>
<organism evidence="2 3">
    <name type="scientific">Bradyrhizobium erythrophlei</name>
    <dbReference type="NCBI Taxonomy" id="1437360"/>
    <lineage>
        <taxon>Bacteria</taxon>
        <taxon>Pseudomonadati</taxon>
        <taxon>Pseudomonadota</taxon>
        <taxon>Alphaproteobacteria</taxon>
        <taxon>Hyphomicrobiales</taxon>
        <taxon>Nitrobacteraceae</taxon>
        <taxon>Bradyrhizobium</taxon>
    </lineage>
</organism>
<dbReference type="InterPro" id="IPR036866">
    <property type="entry name" value="RibonucZ/Hydroxyglut_hydro"/>
</dbReference>
<dbReference type="EMBL" id="LT670818">
    <property type="protein sequence ID" value="SHH42067.1"/>
    <property type="molecule type" value="Genomic_DNA"/>
</dbReference>